<dbReference type="AlphaFoldDB" id="A0A3F3QD19"/>
<protein>
    <recommendedName>
        <fullName evidence="4">Secreted protein</fullName>
    </recommendedName>
</protein>
<evidence type="ECO:0008006" key="4">
    <source>
        <dbReference type="Google" id="ProtNLM"/>
    </source>
</evidence>
<sequence length="81" mass="9154">MSHLQLFLSVSLDALLHVVIKCCRLDQGLLRHYFHRPSIVRTRPNTGFFDIKSTYAGLFPSVGMSALAKIHARLASELIHH</sequence>
<keyword evidence="1" id="KW-0732">Signal</keyword>
<dbReference type="Proteomes" id="UP000253729">
    <property type="component" value="Unassembled WGS sequence"/>
</dbReference>
<accession>A0A3F3QD19</accession>
<dbReference type="RefSeq" id="XP_026629971.1">
    <property type="nucleotide sequence ID" value="XM_026765008.1"/>
</dbReference>
<feature type="chain" id="PRO_5017722214" description="Secreted protein" evidence="1">
    <location>
        <begin position="23"/>
        <end position="81"/>
    </location>
</feature>
<name>A0A3F3QD19_9EURO</name>
<gene>
    <name evidence="2" type="ORF">BDQ94DRAFT_137186</name>
</gene>
<dbReference type="GeneID" id="38133364"/>
<dbReference type="EMBL" id="KZ852036">
    <property type="protein sequence ID" value="RDH36949.1"/>
    <property type="molecule type" value="Genomic_DNA"/>
</dbReference>
<proteinExistence type="predicted"/>
<feature type="signal peptide" evidence="1">
    <location>
        <begin position="1"/>
        <end position="22"/>
    </location>
</feature>
<keyword evidence="3" id="KW-1185">Reference proteome</keyword>
<reference evidence="2 3" key="1">
    <citation type="submission" date="2018-07" db="EMBL/GenBank/DDBJ databases">
        <title>The genomes of Aspergillus section Nigri reveals drivers in fungal speciation.</title>
        <authorList>
            <consortium name="DOE Joint Genome Institute"/>
            <person name="Vesth T.C."/>
            <person name="Nybo J."/>
            <person name="Theobald S."/>
            <person name="Brandl J."/>
            <person name="Frisvad J.C."/>
            <person name="Nielsen K.F."/>
            <person name="Lyhne E.K."/>
            <person name="Kogle M.E."/>
            <person name="Kuo A."/>
            <person name="Riley R."/>
            <person name="Clum A."/>
            <person name="Nolan M."/>
            <person name="Lipzen A."/>
            <person name="Salamov A."/>
            <person name="Henrissat B."/>
            <person name="Wiebenga A."/>
            <person name="De vries R.P."/>
            <person name="Grigoriev I.V."/>
            <person name="Mortensen U.H."/>
            <person name="Andersen M.R."/>
            <person name="Baker S.E."/>
        </authorList>
    </citation>
    <scope>NUCLEOTIDE SEQUENCE [LARGE SCALE GENOMIC DNA]</scope>
    <source>
        <strain evidence="2 3">CBS 139.54b</strain>
    </source>
</reference>
<evidence type="ECO:0000313" key="2">
    <source>
        <dbReference type="EMBL" id="RDH36949.1"/>
    </source>
</evidence>
<organism evidence="2 3">
    <name type="scientific">Aspergillus welwitschiae</name>
    <dbReference type="NCBI Taxonomy" id="1341132"/>
    <lineage>
        <taxon>Eukaryota</taxon>
        <taxon>Fungi</taxon>
        <taxon>Dikarya</taxon>
        <taxon>Ascomycota</taxon>
        <taxon>Pezizomycotina</taxon>
        <taxon>Eurotiomycetes</taxon>
        <taxon>Eurotiomycetidae</taxon>
        <taxon>Eurotiales</taxon>
        <taxon>Aspergillaceae</taxon>
        <taxon>Aspergillus</taxon>
        <taxon>Aspergillus subgen. Circumdati</taxon>
    </lineage>
</organism>
<evidence type="ECO:0000256" key="1">
    <source>
        <dbReference type="SAM" id="SignalP"/>
    </source>
</evidence>
<evidence type="ECO:0000313" key="3">
    <source>
        <dbReference type="Proteomes" id="UP000253729"/>
    </source>
</evidence>